<dbReference type="InterPro" id="IPR006143">
    <property type="entry name" value="RND_pump_MFP"/>
</dbReference>
<comment type="subcellular location">
    <subcellularLocation>
        <location evidence="1">Cell membrane</location>
    </subcellularLocation>
</comment>
<keyword evidence="9" id="KW-0812">Transmembrane</keyword>
<dbReference type="PANTHER" id="PTHR30469:SF33">
    <property type="entry name" value="SLR1207 PROTEIN"/>
    <property type="match status" value="1"/>
</dbReference>
<evidence type="ECO:0000256" key="5">
    <source>
        <dbReference type="ARBA" id="ARBA00023054"/>
    </source>
</evidence>
<dbReference type="Gene3D" id="6.10.140.1990">
    <property type="match status" value="1"/>
</dbReference>
<dbReference type="GO" id="GO:1990961">
    <property type="term" value="P:xenobiotic detoxification by transmembrane export across the plasma membrane"/>
    <property type="evidence" value="ECO:0007669"/>
    <property type="project" value="InterPro"/>
</dbReference>
<feature type="domain" description="Multidrug resistance protein MdtA-like barrel-sandwich hybrid" evidence="11">
    <location>
        <begin position="68"/>
        <end position="220"/>
    </location>
</feature>
<dbReference type="Gene3D" id="2.40.30.170">
    <property type="match status" value="1"/>
</dbReference>
<reference evidence="13 14" key="1">
    <citation type="submission" date="2018-01" db="EMBL/GenBank/DDBJ databases">
        <title>Halomonas endophytica sp. nov., isolated from storage liquid in the stems of Populus euphratica.</title>
        <authorList>
            <person name="Chen C."/>
        </authorList>
    </citation>
    <scope>NUCLEOTIDE SEQUENCE [LARGE SCALE GENOMIC DNA]</scope>
    <source>
        <strain evidence="13 14">MC28</strain>
    </source>
</reference>
<evidence type="ECO:0000256" key="4">
    <source>
        <dbReference type="ARBA" id="ARBA00022519"/>
    </source>
</evidence>
<sequence length="389" mass="43010">MSGVESRRGRRGWRRFAWGVLPLVTLMLWWGWQQRAPQAAVLATVEASRGDIEQLVTALGKLQPRDYVDVGAQVSGQLVRLHVAVGDRVAEGDLLAEIEADVQQNRVEAGRAQLVAQEAQLAERQAQLELARQQFQRQQRLMNNDATSEDSYQVARATVLTTEAQIRALEAQIEQSRSSLRAEEAALGHTRIYAPMHGTVVSMEARQGQMLNANQVVPILMRIADLSSMTVWTEVSEADVSRLRVGMPAYFFPLGLPEARWEGELRQVLPTPETLNNVVLYTALFDVDNADGRLMTEMTAQVFFVLAEARDVVRVPVAALERRGAPRDRVTVVGANGEREHREVEVGVSDRVLAEIAGGLEEGEILELPPPESRETSTGGGPRMPRGLL</sequence>
<dbReference type="Pfam" id="PF25917">
    <property type="entry name" value="BSH_RND"/>
    <property type="match status" value="1"/>
</dbReference>
<dbReference type="InterPro" id="IPR058626">
    <property type="entry name" value="MdtA-like_b-barrel"/>
</dbReference>
<evidence type="ECO:0000313" key="14">
    <source>
        <dbReference type="Proteomes" id="UP000235803"/>
    </source>
</evidence>
<evidence type="ECO:0000259" key="12">
    <source>
        <dbReference type="Pfam" id="PF25944"/>
    </source>
</evidence>
<dbReference type="AlphaFoldDB" id="A0A2N7U206"/>
<evidence type="ECO:0000256" key="7">
    <source>
        <dbReference type="SAM" id="Coils"/>
    </source>
</evidence>
<evidence type="ECO:0000256" key="9">
    <source>
        <dbReference type="SAM" id="Phobius"/>
    </source>
</evidence>
<keyword evidence="6 9" id="KW-0472">Membrane</keyword>
<dbReference type="GO" id="GO:0030313">
    <property type="term" value="C:cell envelope"/>
    <property type="evidence" value="ECO:0007669"/>
    <property type="project" value="UniProtKB-SubCell"/>
</dbReference>
<evidence type="ECO:0000256" key="2">
    <source>
        <dbReference type="ARBA" id="ARBA00009477"/>
    </source>
</evidence>
<dbReference type="GO" id="GO:0015562">
    <property type="term" value="F:efflux transmembrane transporter activity"/>
    <property type="evidence" value="ECO:0007669"/>
    <property type="project" value="TreeGrafter"/>
</dbReference>
<feature type="domain" description="Multidrug resistance protein MdtA-like beta-barrel" evidence="12">
    <location>
        <begin position="229"/>
        <end position="302"/>
    </location>
</feature>
<dbReference type="GO" id="GO:1990281">
    <property type="term" value="C:efflux pump complex"/>
    <property type="evidence" value="ECO:0007669"/>
    <property type="project" value="TreeGrafter"/>
</dbReference>
<feature type="domain" description="Multidrug resistance protein MdtA-like alpha-helical hairpin" evidence="10">
    <location>
        <begin position="116"/>
        <end position="180"/>
    </location>
</feature>
<feature type="region of interest" description="Disordered" evidence="8">
    <location>
        <begin position="363"/>
        <end position="389"/>
    </location>
</feature>
<keyword evidence="9" id="KW-1133">Transmembrane helix</keyword>
<evidence type="ECO:0000313" key="13">
    <source>
        <dbReference type="EMBL" id="PMR74467.1"/>
    </source>
</evidence>
<feature type="coiled-coil region" evidence="7">
    <location>
        <begin position="114"/>
        <end position="186"/>
    </location>
</feature>
<keyword evidence="14" id="KW-1185">Reference proteome</keyword>
<dbReference type="Pfam" id="PF25876">
    <property type="entry name" value="HH_MFP_RND"/>
    <property type="match status" value="1"/>
</dbReference>
<evidence type="ECO:0000256" key="8">
    <source>
        <dbReference type="SAM" id="MobiDB-lite"/>
    </source>
</evidence>
<keyword evidence="4" id="KW-0997">Cell inner membrane</keyword>
<dbReference type="GO" id="GO:0019898">
    <property type="term" value="C:extrinsic component of membrane"/>
    <property type="evidence" value="ECO:0007669"/>
    <property type="project" value="InterPro"/>
</dbReference>
<comment type="similarity">
    <text evidence="2">Belongs to the membrane fusion protein (MFP) (TC 8.A.1) family.</text>
</comment>
<evidence type="ECO:0000259" key="10">
    <source>
        <dbReference type="Pfam" id="PF25876"/>
    </source>
</evidence>
<feature type="transmembrane region" description="Helical" evidence="9">
    <location>
        <begin position="12"/>
        <end position="32"/>
    </location>
</feature>
<dbReference type="Proteomes" id="UP000235803">
    <property type="component" value="Unassembled WGS sequence"/>
</dbReference>
<dbReference type="GO" id="GO:1990195">
    <property type="term" value="C:macrolide transmembrane transporter complex"/>
    <property type="evidence" value="ECO:0007669"/>
    <property type="project" value="InterPro"/>
</dbReference>
<evidence type="ECO:0000256" key="6">
    <source>
        <dbReference type="ARBA" id="ARBA00023136"/>
    </source>
</evidence>
<keyword evidence="5 7" id="KW-0175">Coiled coil</keyword>
<gene>
    <name evidence="13" type="ORF">C1H69_14585</name>
</gene>
<dbReference type="SUPFAM" id="SSF111369">
    <property type="entry name" value="HlyD-like secretion proteins"/>
    <property type="match status" value="1"/>
</dbReference>
<dbReference type="PANTHER" id="PTHR30469">
    <property type="entry name" value="MULTIDRUG RESISTANCE PROTEIN MDTA"/>
    <property type="match status" value="1"/>
</dbReference>
<keyword evidence="3" id="KW-1003">Cell membrane</keyword>
<dbReference type="Gene3D" id="2.40.420.20">
    <property type="match status" value="1"/>
</dbReference>
<accession>A0A2N7U206</accession>
<dbReference type="InterPro" id="IPR030190">
    <property type="entry name" value="MacA_alpha-hairpin_sf"/>
</dbReference>
<comment type="caution">
    <text evidence="13">The sequence shown here is derived from an EMBL/GenBank/DDBJ whole genome shotgun (WGS) entry which is preliminary data.</text>
</comment>
<dbReference type="EMBL" id="PNRF01000028">
    <property type="protein sequence ID" value="PMR74467.1"/>
    <property type="molecule type" value="Genomic_DNA"/>
</dbReference>
<protein>
    <submittedName>
        <fullName evidence="13">Efflux RND transporter periplasmic adaptor subunit</fullName>
    </submittedName>
</protein>
<dbReference type="Gene3D" id="2.40.50.100">
    <property type="match status" value="1"/>
</dbReference>
<dbReference type="InterPro" id="IPR058625">
    <property type="entry name" value="MdtA-like_BSH"/>
</dbReference>
<evidence type="ECO:0000256" key="1">
    <source>
        <dbReference type="ARBA" id="ARBA00004236"/>
    </source>
</evidence>
<organism evidence="13 14">
    <name type="scientific">Billgrantia endophytica</name>
    <dbReference type="NCBI Taxonomy" id="2033802"/>
    <lineage>
        <taxon>Bacteria</taxon>
        <taxon>Pseudomonadati</taxon>
        <taxon>Pseudomonadota</taxon>
        <taxon>Gammaproteobacteria</taxon>
        <taxon>Oceanospirillales</taxon>
        <taxon>Halomonadaceae</taxon>
        <taxon>Billgrantia</taxon>
    </lineage>
</organism>
<evidence type="ECO:0000259" key="11">
    <source>
        <dbReference type="Pfam" id="PF25917"/>
    </source>
</evidence>
<dbReference type="InterPro" id="IPR058624">
    <property type="entry name" value="MdtA-like_HH"/>
</dbReference>
<name>A0A2N7U206_9GAMM</name>
<proteinExistence type="inferred from homology"/>
<dbReference type="NCBIfam" id="TIGR01730">
    <property type="entry name" value="RND_mfp"/>
    <property type="match status" value="1"/>
</dbReference>
<evidence type="ECO:0000256" key="3">
    <source>
        <dbReference type="ARBA" id="ARBA00022475"/>
    </source>
</evidence>
<dbReference type="OrthoDB" id="9791520at2"/>
<dbReference type="Pfam" id="PF25944">
    <property type="entry name" value="Beta-barrel_RND"/>
    <property type="match status" value="1"/>
</dbReference>